<accession>A0A392PAI0</accession>
<reference evidence="2 3" key="1">
    <citation type="journal article" date="2018" name="Front. Plant Sci.">
        <title>Red Clover (Trifolium pratense) and Zigzag Clover (T. medium) - A Picture of Genomic Similarities and Differences.</title>
        <authorList>
            <person name="Dluhosova J."/>
            <person name="Istvanek J."/>
            <person name="Nedelnik J."/>
            <person name="Repkova J."/>
        </authorList>
    </citation>
    <scope>NUCLEOTIDE SEQUENCE [LARGE SCALE GENOMIC DNA]</scope>
    <source>
        <strain evidence="3">cv. 10/8</strain>
        <tissue evidence="2">Leaf</tissue>
    </source>
</reference>
<evidence type="ECO:0000313" key="2">
    <source>
        <dbReference type="EMBL" id="MCI08742.1"/>
    </source>
</evidence>
<dbReference type="PANTHER" id="PTHR12706:SF13">
    <property type="entry name" value="PROTEIN FORGETTER 1"/>
    <property type="match status" value="1"/>
</dbReference>
<evidence type="ECO:0000259" key="1">
    <source>
        <dbReference type="Pfam" id="PF13872"/>
    </source>
</evidence>
<dbReference type="Proteomes" id="UP000265520">
    <property type="component" value="Unassembled WGS sequence"/>
</dbReference>
<dbReference type="EMBL" id="LXQA010070124">
    <property type="protein sequence ID" value="MCI08742.1"/>
    <property type="molecule type" value="Genomic_DNA"/>
</dbReference>
<dbReference type="AlphaFoldDB" id="A0A392PAI0"/>
<dbReference type="GO" id="GO:0006355">
    <property type="term" value="P:regulation of DNA-templated transcription"/>
    <property type="evidence" value="ECO:0007669"/>
    <property type="project" value="InterPro"/>
</dbReference>
<evidence type="ECO:0000313" key="3">
    <source>
        <dbReference type="Proteomes" id="UP000265520"/>
    </source>
</evidence>
<sequence length="67" mass="7354">TVAGLIWENWHHGRKKALWISVGSDLKFDARRDLDDMGASCIEGKFFASTNLDLGNGTSLEIGTMSL</sequence>
<organism evidence="2 3">
    <name type="scientific">Trifolium medium</name>
    <dbReference type="NCBI Taxonomy" id="97028"/>
    <lineage>
        <taxon>Eukaryota</taxon>
        <taxon>Viridiplantae</taxon>
        <taxon>Streptophyta</taxon>
        <taxon>Embryophyta</taxon>
        <taxon>Tracheophyta</taxon>
        <taxon>Spermatophyta</taxon>
        <taxon>Magnoliopsida</taxon>
        <taxon>eudicotyledons</taxon>
        <taxon>Gunneridae</taxon>
        <taxon>Pentapetalae</taxon>
        <taxon>rosids</taxon>
        <taxon>fabids</taxon>
        <taxon>Fabales</taxon>
        <taxon>Fabaceae</taxon>
        <taxon>Papilionoideae</taxon>
        <taxon>50 kb inversion clade</taxon>
        <taxon>NPAAA clade</taxon>
        <taxon>Hologalegina</taxon>
        <taxon>IRL clade</taxon>
        <taxon>Trifolieae</taxon>
        <taxon>Trifolium</taxon>
    </lineage>
</organism>
<comment type="caution">
    <text evidence="2">The sequence shown here is derived from an EMBL/GenBank/DDBJ whole genome shotgun (WGS) entry which is preliminary data.</text>
</comment>
<protein>
    <submittedName>
        <fullName evidence="2">Strawberry notch-like protein</fullName>
    </submittedName>
</protein>
<feature type="non-terminal residue" evidence="2">
    <location>
        <position position="1"/>
    </location>
</feature>
<name>A0A392PAI0_9FABA</name>
<dbReference type="GO" id="GO:0005634">
    <property type="term" value="C:nucleus"/>
    <property type="evidence" value="ECO:0007669"/>
    <property type="project" value="TreeGrafter"/>
</dbReference>
<dbReference type="Pfam" id="PF13872">
    <property type="entry name" value="AAA_34"/>
    <property type="match status" value="1"/>
</dbReference>
<keyword evidence="3" id="KW-1185">Reference proteome</keyword>
<dbReference type="GO" id="GO:0042393">
    <property type="term" value="F:histone binding"/>
    <property type="evidence" value="ECO:0007669"/>
    <property type="project" value="TreeGrafter"/>
</dbReference>
<dbReference type="GO" id="GO:0031490">
    <property type="term" value="F:chromatin DNA binding"/>
    <property type="evidence" value="ECO:0007669"/>
    <property type="project" value="TreeGrafter"/>
</dbReference>
<feature type="domain" description="Strawberry notch AAA" evidence="1">
    <location>
        <begin position="1"/>
        <end position="44"/>
    </location>
</feature>
<proteinExistence type="predicted"/>
<dbReference type="InterPro" id="IPR026741">
    <property type="entry name" value="SNO"/>
</dbReference>
<dbReference type="InterPro" id="IPR039187">
    <property type="entry name" value="SNO_AAA"/>
</dbReference>
<dbReference type="PANTHER" id="PTHR12706">
    <property type="entry name" value="STRAWBERRY NOTCH-RELATED"/>
    <property type="match status" value="1"/>
</dbReference>